<keyword evidence="1 3" id="KW-0853">WD repeat</keyword>
<evidence type="ECO:0000256" key="4">
    <source>
        <dbReference type="SAM" id="MobiDB-lite"/>
    </source>
</evidence>
<feature type="region of interest" description="Disordered" evidence="4">
    <location>
        <begin position="1"/>
        <end position="36"/>
    </location>
</feature>
<feature type="compositionally biased region" description="Pro residues" evidence="4">
    <location>
        <begin position="1"/>
        <end position="15"/>
    </location>
</feature>
<dbReference type="SMART" id="SM00320">
    <property type="entry name" value="WD40"/>
    <property type="match status" value="4"/>
</dbReference>
<dbReference type="InterPro" id="IPR036322">
    <property type="entry name" value="WD40_repeat_dom_sf"/>
</dbReference>
<name>A0A6U3TF74_9STRA</name>
<dbReference type="InterPro" id="IPR015943">
    <property type="entry name" value="WD40/YVTN_repeat-like_dom_sf"/>
</dbReference>
<gene>
    <name evidence="5" type="ORF">DBRI1063_LOCUS20206</name>
</gene>
<dbReference type="EMBL" id="HBGN01031375">
    <property type="protein sequence ID" value="CAD9348046.1"/>
    <property type="molecule type" value="Transcribed_RNA"/>
</dbReference>
<evidence type="ECO:0000256" key="1">
    <source>
        <dbReference type="ARBA" id="ARBA00022574"/>
    </source>
</evidence>
<dbReference type="Gene3D" id="2.130.10.10">
    <property type="entry name" value="YVTN repeat-like/Quinoprotein amine dehydrogenase"/>
    <property type="match status" value="1"/>
</dbReference>
<dbReference type="InterPro" id="IPR001680">
    <property type="entry name" value="WD40_rpt"/>
</dbReference>
<dbReference type="PROSITE" id="PS50082">
    <property type="entry name" value="WD_REPEATS_2"/>
    <property type="match status" value="1"/>
</dbReference>
<evidence type="ECO:0000313" key="5">
    <source>
        <dbReference type="EMBL" id="CAD9348046.1"/>
    </source>
</evidence>
<reference evidence="5" key="1">
    <citation type="submission" date="2021-01" db="EMBL/GenBank/DDBJ databases">
        <authorList>
            <person name="Corre E."/>
            <person name="Pelletier E."/>
            <person name="Niang G."/>
            <person name="Scheremetjew M."/>
            <person name="Finn R."/>
            <person name="Kale V."/>
            <person name="Holt S."/>
            <person name="Cochrane G."/>
            <person name="Meng A."/>
            <person name="Brown T."/>
            <person name="Cohen L."/>
        </authorList>
    </citation>
    <scope>NUCLEOTIDE SEQUENCE</scope>
    <source>
        <strain evidence="5">Pop2</strain>
    </source>
</reference>
<dbReference type="AlphaFoldDB" id="A0A6U3TF74"/>
<evidence type="ECO:0000256" key="3">
    <source>
        <dbReference type="PROSITE-ProRule" id="PRU00221"/>
    </source>
</evidence>
<feature type="repeat" description="WD" evidence="3">
    <location>
        <begin position="265"/>
        <end position="299"/>
    </location>
</feature>
<proteinExistence type="predicted"/>
<evidence type="ECO:0000256" key="2">
    <source>
        <dbReference type="ARBA" id="ARBA00022737"/>
    </source>
</evidence>
<dbReference type="PANTHER" id="PTHR10971">
    <property type="entry name" value="MRNA EXPORT FACTOR AND BUB3"/>
    <property type="match status" value="1"/>
</dbReference>
<accession>A0A6U3TF74</accession>
<keyword evidence="2" id="KW-0677">Repeat</keyword>
<protein>
    <submittedName>
        <fullName evidence="5">Uncharacterized protein</fullName>
    </submittedName>
</protein>
<feature type="compositionally biased region" description="Polar residues" evidence="4">
    <location>
        <begin position="18"/>
        <end position="36"/>
    </location>
</feature>
<dbReference type="SUPFAM" id="SSF50978">
    <property type="entry name" value="WD40 repeat-like"/>
    <property type="match status" value="1"/>
</dbReference>
<dbReference type="Pfam" id="PF00400">
    <property type="entry name" value="WD40"/>
    <property type="match status" value="3"/>
</dbReference>
<organism evidence="5">
    <name type="scientific">Ditylum brightwellii</name>
    <dbReference type="NCBI Taxonomy" id="49249"/>
    <lineage>
        <taxon>Eukaryota</taxon>
        <taxon>Sar</taxon>
        <taxon>Stramenopiles</taxon>
        <taxon>Ochrophyta</taxon>
        <taxon>Bacillariophyta</taxon>
        <taxon>Mediophyceae</taxon>
        <taxon>Lithodesmiophycidae</taxon>
        <taxon>Lithodesmiales</taxon>
        <taxon>Lithodesmiaceae</taxon>
        <taxon>Ditylum</taxon>
    </lineage>
</organism>
<sequence>MAQPPPETRTLPNPPTDGITSLSYIPPGQSSSHLASTSWDGSLRIHDTSSLTHVMSQNLEAGPLLSLATPAGGSVWTGGLDGSVRKFDVSTSTSKIIGVHSGGEQSSDTEPKIACSCLSSMDGIVGSGDGTIVASAGWDGKFYLWDSRRSPGSPAATVKLPGKAFSMDSVDGKRVVIATSGRRTCIIDVRMPADEDASAKIVLDRESSLKYQTRTVRFFPDGKGLAMGSIEGRVAIEFLDEIGVESGKKKYAFKCHRAGDTVYPVNAIAFHPQLGTFATGGCDGTVVTWDGLNKKKLTTLPKFATSIAALAFNHNGTELAIASSYTFEEGEREHPRDEIFVREILDHECKPKSSK</sequence>